<dbReference type="EMBL" id="GBHO01037380">
    <property type="protein sequence ID" value="JAG06224.1"/>
    <property type="molecule type" value="Transcribed_RNA"/>
</dbReference>
<proteinExistence type="predicted"/>
<feature type="compositionally biased region" description="Basic and acidic residues" evidence="1">
    <location>
        <begin position="83"/>
        <end position="95"/>
    </location>
</feature>
<feature type="region of interest" description="Disordered" evidence="1">
    <location>
        <begin position="62"/>
        <end position="110"/>
    </location>
</feature>
<evidence type="ECO:0000256" key="1">
    <source>
        <dbReference type="SAM" id="MobiDB-lite"/>
    </source>
</evidence>
<reference evidence="2" key="2">
    <citation type="submission" date="2014-07" db="EMBL/GenBank/DDBJ databases">
        <authorList>
            <person name="Hull J."/>
        </authorList>
    </citation>
    <scope>NUCLEOTIDE SEQUENCE</scope>
</reference>
<dbReference type="AlphaFoldDB" id="A0A0A9WEN1"/>
<reference evidence="2" key="1">
    <citation type="journal article" date="2014" name="PLoS ONE">
        <title>Transcriptome-Based Identification of ABC Transporters in the Western Tarnished Plant Bug Lygus hesperus.</title>
        <authorList>
            <person name="Hull J.J."/>
            <person name="Chaney K."/>
            <person name="Geib S.M."/>
            <person name="Fabrick J.A."/>
            <person name="Brent C.S."/>
            <person name="Walsh D."/>
            <person name="Lavine L.C."/>
        </authorList>
    </citation>
    <scope>NUCLEOTIDE SEQUENCE</scope>
</reference>
<gene>
    <name evidence="2" type="primary">TDRD12_1</name>
    <name evidence="2" type="ORF">CM83_101447</name>
</gene>
<organism evidence="2">
    <name type="scientific">Lygus hesperus</name>
    <name type="common">Western plant bug</name>
    <dbReference type="NCBI Taxonomy" id="30085"/>
    <lineage>
        <taxon>Eukaryota</taxon>
        <taxon>Metazoa</taxon>
        <taxon>Ecdysozoa</taxon>
        <taxon>Arthropoda</taxon>
        <taxon>Hexapoda</taxon>
        <taxon>Insecta</taxon>
        <taxon>Pterygota</taxon>
        <taxon>Neoptera</taxon>
        <taxon>Paraneoptera</taxon>
        <taxon>Hemiptera</taxon>
        <taxon>Heteroptera</taxon>
        <taxon>Panheteroptera</taxon>
        <taxon>Cimicomorpha</taxon>
        <taxon>Miridae</taxon>
        <taxon>Mirini</taxon>
        <taxon>Lygus</taxon>
    </lineage>
</organism>
<sequence length="154" mass="17384">MPIPEKLVSGTAIGSESANMRYFFNTPMRLDRSASLAPKLLWWTHNRPYSGATKDDGEIAALEEDESTAPRRLTATTSTAEFAELHTAPREETRGEGTPPPVPSTRNHPLQTEYKVYWTELETLSNPASALWKYGEKVSWNTPEVLRTHLRRTN</sequence>
<accession>A0A0A9WEN1</accession>
<protein>
    <submittedName>
        <fullName evidence="2">Tudor domain-containing protein 12</fullName>
    </submittedName>
</protein>
<name>A0A0A9WEN1_LYGHE</name>
<evidence type="ECO:0000313" key="2">
    <source>
        <dbReference type="EMBL" id="JAG06224.1"/>
    </source>
</evidence>